<evidence type="ECO:0000313" key="2">
    <source>
        <dbReference type="EMBL" id="KAK2957201.1"/>
    </source>
</evidence>
<feature type="compositionally biased region" description="Low complexity" evidence="1">
    <location>
        <begin position="222"/>
        <end position="324"/>
    </location>
</feature>
<proteinExistence type="predicted"/>
<feature type="compositionally biased region" description="Low complexity" evidence="1">
    <location>
        <begin position="338"/>
        <end position="429"/>
    </location>
</feature>
<sequence>MILITFRLQVVVLKPEVTQSFYPTFVPVDYTQQTDVLHMRARGEELSIPMIATPLYTATLLPPILSFGEVPIGQSVTKTFEFPSQYNLKYPFTIDSSHADTSLTFSHSQGVIPATGSLIITITFAPTAIFESPNLGQIIIKGAGITPRQTTIEGYAPLPPDFDPTKMRFVPNIRKPERSVPGIMNLPKNHHFFIPFQAIPIPDKTLNLHHRPSTDKSGDGQSGTTTSHGSTSWTQSTSSQQTTTLPASSVHLSSVGSSGTGSKLVLSTTDQTGTSTTRTSSQTNDSTFTSSQSTQNRTSTHPLSSSLLSSSQFTSNTGSSSSTSKIGTITVDLSTFGQTSTLSTTPTSTTNQSTLTSSFPSSSLKESTTLSSSSQPQTSLSSSSLQTSVDSKTGSTISGLTLTSGSGTPTLTFSTSHTTTTPIPTFTPAKPTPIPISLTAENLPSVSTIASHLLFRQNAKPGQTSDHTSSYNSSTSLPFSRASSDESYTQTTTSYFDSSLSYSDSTYTSSRNSSIADVIFHKSSQPTGTAPVLNEQSVPFYTSSSGTGTTSGTPSTTYSSSSTPSSGQFYQKMPPLLMYPMINDRSQSSKKKSKGTKTTSSRTDTGTSDSGSDRFGRPMFNVTPHGPIATIHQSVLYFTLKSMQDEKKIRNGMRKYGFVEFCVIVEGQLLVRFAHETMTVRAFGAESCKNRKDNIHVLMG</sequence>
<feature type="region of interest" description="Disordered" evidence="1">
    <location>
        <begin position="338"/>
        <end position="430"/>
    </location>
</feature>
<organism evidence="2 3">
    <name type="scientific">Blattamonas nauphoetae</name>
    <dbReference type="NCBI Taxonomy" id="2049346"/>
    <lineage>
        <taxon>Eukaryota</taxon>
        <taxon>Metamonada</taxon>
        <taxon>Preaxostyla</taxon>
        <taxon>Oxymonadida</taxon>
        <taxon>Blattamonas</taxon>
    </lineage>
</organism>
<gene>
    <name evidence="2" type="ORF">BLNAU_7795</name>
</gene>
<feature type="region of interest" description="Disordered" evidence="1">
    <location>
        <begin position="205"/>
        <end position="324"/>
    </location>
</feature>
<feature type="region of interest" description="Disordered" evidence="1">
    <location>
        <begin position="459"/>
        <end position="484"/>
    </location>
</feature>
<feature type="region of interest" description="Disordered" evidence="1">
    <location>
        <begin position="541"/>
        <end position="566"/>
    </location>
</feature>
<accession>A0ABQ9Y0F2</accession>
<dbReference type="Gene3D" id="2.60.40.10">
    <property type="entry name" value="Immunoglobulins"/>
    <property type="match status" value="1"/>
</dbReference>
<feature type="compositionally biased region" description="Low complexity" evidence="1">
    <location>
        <begin position="596"/>
        <end position="610"/>
    </location>
</feature>
<evidence type="ECO:0000313" key="3">
    <source>
        <dbReference type="Proteomes" id="UP001281761"/>
    </source>
</evidence>
<dbReference type="EMBL" id="JARBJD010000048">
    <property type="protein sequence ID" value="KAK2957201.1"/>
    <property type="molecule type" value="Genomic_DNA"/>
</dbReference>
<feature type="compositionally biased region" description="Low complexity" evidence="1">
    <location>
        <begin position="464"/>
        <end position="480"/>
    </location>
</feature>
<reference evidence="2 3" key="1">
    <citation type="journal article" date="2022" name="bioRxiv">
        <title>Genomics of Preaxostyla Flagellates Illuminates Evolutionary Transitions and the Path Towards Mitochondrial Loss.</title>
        <authorList>
            <person name="Novak L.V.F."/>
            <person name="Treitli S.C."/>
            <person name="Pyrih J."/>
            <person name="Halakuc P."/>
            <person name="Pipaliya S.V."/>
            <person name="Vacek V."/>
            <person name="Brzon O."/>
            <person name="Soukal P."/>
            <person name="Eme L."/>
            <person name="Dacks J.B."/>
            <person name="Karnkowska A."/>
            <person name="Elias M."/>
            <person name="Hampl V."/>
        </authorList>
    </citation>
    <scope>NUCLEOTIDE SEQUENCE [LARGE SCALE GENOMIC DNA]</scope>
    <source>
        <strain evidence="2">NAU3</strain>
        <tissue evidence="2">Gut</tissue>
    </source>
</reference>
<evidence type="ECO:0000256" key="1">
    <source>
        <dbReference type="SAM" id="MobiDB-lite"/>
    </source>
</evidence>
<feature type="region of interest" description="Disordered" evidence="1">
    <location>
        <begin position="585"/>
        <end position="616"/>
    </location>
</feature>
<dbReference type="InterPro" id="IPR013783">
    <property type="entry name" value="Ig-like_fold"/>
</dbReference>
<name>A0ABQ9Y0F2_9EUKA</name>
<protein>
    <submittedName>
        <fullName evidence="2">Uncharacterized protein</fullName>
    </submittedName>
</protein>
<keyword evidence="3" id="KW-1185">Reference proteome</keyword>
<comment type="caution">
    <text evidence="2">The sequence shown here is derived from an EMBL/GenBank/DDBJ whole genome shotgun (WGS) entry which is preliminary data.</text>
</comment>
<dbReference type="Proteomes" id="UP001281761">
    <property type="component" value="Unassembled WGS sequence"/>
</dbReference>